<comment type="caution">
    <text evidence="3">The sequence shown here is derived from an EMBL/GenBank/DDBJ whole genome shotgun (WGS) entry which is preliminary data.</text>
</comment>
<reference evidence="3" key="1">
    <citation type="submission" date="2019-06" db="EMBL/GenBank/DDBJ databases">
        <authorList>
            <person name="Zheng W."/>
        </authorList>
    </citation>
    <scope>NUCLEOTIDE SEQUENCE</scope>
    <source>
        <strain evidence="3">QDHG01</strain>
    </source>
</reference>
<evidence type="ECO:0000256" key="1">
    <source>
        <dbReference type="SAM" id="MobiDB-lite"/>
    </source>
</evidence>
<feature type="domain" description="MCM8/REC winged helix" evidence="2">
    <location>
        <begin position="25"/>
        <end position="91"/>
    </location>
</feature>
<organism evidence="3 4">
    <name type="scientific">Halteria grandinella</name>
    <dbReference type="NCBI Taxonomy" id="5974"/>
    <lineage>
        <taxon>Eukaryota</taxon>
        <taxon>Sar</taxon>
        <taxon>Alveolata</taxon>
        <taxon>Ciliophora</taxon>
        <taxon>Intramacronucleata</taxon>
        <taxon>Spirotrichea</taxon>
        <taxon>Stichotrichia</taxon>
        <taxon>Sporadotrichida</taxon>
        <taxon>Halteriidae</taxon>
        <taxon>Halteria</taxon>
    </lineage>
</organism>
<name>A0A8J8SUW6_HALGN</name>
<feature type="region of interest" description="Disordered" evidence="1">
    <location>
        <begin position="1"/>
        <end position="22"/>
    </location>
</feature>
<dbReference type="Proteomes" id="UP000785679">
    <property type="component" value="Unassembled WGS sequence"/>
</dbReference>
<evidence type="ECO:0000313" key="3">
    <source>
        <dbReference type="EMBL" id="TNV71762.1"/>
    </source>
</evidence>
<dbReference type="EMBL" id="RRYP01028001">
    <property type="protein sequence ID" value="TNV71762.1"/>
    <property type="molecule type" value="Genomic_DNA"/>
</dbReference>
<protein>
    <recommendedName>
        <fullName evidence="2">MCM8/REC winged helix domain-containing protein</fullName>
    </recommendedName>
</protein>
<sequence length="92" mass="10624">MQYSFSQSNTGRQKGVDPSNIGLLSIPKQTKLFVERLRSEAESNGEKRFDMQELIRIGKEMNLQVGDYKNFLEKLNAQSILIMKPNKVYELI</sequence>
<proteinExistence type="predicted"/>
<dbReference type="InterPro" id="IPR056875">
    <property type="entry name" value="MCM8/REC_WHD"/>
</dbReference>
<dbReference type="OrthoDB" id="10363440at2759"/>
<evidence type="ECO:0000259" key="2">
    <source>
        <dbReference type="Pfam" id="PF25051"/>
    </source>
</evidence>
<feature type="compositionally biased region" description="Polar residues" evidence="1">
    <location>
        <begin position="1"/>
        <end position="12"/>
    </location>
</feature>
<dbReference type="CDD" id="cd22247">
    <property type="entry name" value="MCM8_WHD"/>
    <property type="match status" value="1"/>
</dbReference>
<dbReference type="AlphaFoldDB" id="A0A8J8SUW6"/>
<evidence type="ECO:0000313" key="4">
    <source>
        <dbReference type="Proteomes" id="UP000785679"/>
    </source>
</evidence>
<keyword evidence="4" id="KW-1185">Reference proteome</keyword>
<dbReference type="Pfam" id="PF25051">
    <property type="entry name" value="WHD_MCM8"/>
    <property type="match status" value="1"/>
</dbReference>
<accession>A0A8J8SUW6</accession>
<gene>
    <name evidence="3" type="ORF">FGO68_gene16276</name>
</gene>